<name>A0A167QMZ4_CALVF</name>
<proteinExistence type="predicted"/>
<reference evidence="1 2" key="1">
    <citation type="journal article" date="2016" name="Mol. Biol. Evol.">
        <title>Comparative Genomics of Early-Diverging Mushroom-Forming Fungi Provides Insights into the Origins of Lignocellulose Decay Capabilities.</title>
        <authorList>
            <person name="Nagy L.G."/>
            <person name="Riley R."/>
            <person name="Tritt A."/>
            <person name="Adam C."/>
            <person name="Daum C."/>
            <person name="Floudas D."/>
            <person name="Sun H."/>
            <person name="Yadav J.S."/>
            <person name="Pangilinan J."/>
            <person name="Larsson K.H."/>
            <person name="Matsuura K."/>
            <person name="Barry K."/>
            <person name="Labutti K."/>
            <person name="Kuo R."/>
            <person name="Ohm R.A."/>
            <person name="Bhattacharya S.S."/>
            <person name="Shirouzu T."/>
            <person name="Yoshinaga Y."/>
            <person name="Martin F.M."/>
            <person name="Grigoriev I.V."/>
            <person name="Hibbett D.S."/>
        </authorList>
    </citation>
    <scope>NUCLEOTIDE SEQUENCE [LARGE SCALE GENOMIC DNA]</scope>
    <source>
        <strain evidence="1 2">TUFC12733</strain>
    </source>
</reference>
<dbReference type="Proteomes" id="UP000076738">
    <property type="component" value="Unassembled WGS sequence"/>
</dbReference>
<dbReference type="AlphaFoldDB" id="A0A167QMZ4"/>
<keyword evidence="2" id="KW-1185">Reference proteome</keyword>
<evidence type="ECO:0000313" key="2">
    <source>
        <dbReference type="Proteomes" id="UP000076738"/>
    </source>
</evidence>
<evidence type="ECO:0000313" key="1">
    <source>
        <dbReference type="EMBL" id="KZP00082.1"/>
    </source>
</evidence>
<sequence length="193" mass="21077">MPIVPSRHVSIAISILSKPNFPLRRPLLRGGKNNRALPLCGSSHSGQKRIETPQWSLRTRTTAALHTRPLTAARPEKRSCPGSVGVIPARHARPRLHVTSPNCRAPPCLVRCVAVPCPAPCLQPSRLGDAGRPGSCVLFSPRTKCLFFLSRAPASCQNRLHTRSPLQPSLRPPMERENRAPIRPCAVRPGTRG</sequence>
<accession>A0A167QMZ4</accession>
<protein>
    <submittedName>
        <fullName evidence="1">Uncharacterized protein</fullName>
    </submittedName>
</protein>
<dbReference type="EMBL" id="KV417270">
    <property type="protein sequence ID" value="KZP00082.1"/>
    <property type="molecule type" value="Genomic_DNA"/>
</dbReference>
<organism evidence="1 2">
    <name type="scientific">Calocera viscosa (strain TUFC12733)</name>
    <dbReference type="NCBI Taxonomy" id="1330018"/>
    <lineage>
        <taxon>Eukaryota</taxon>
        <taxon>Fungi</taxon>
        <taxon>Dikarya</taxon>
        <taxon>Basidiomycota</taxon>
        <taxon>Agaricomycotina</taxon>
        <taxon>Dacrymycetes</taxon>
        <taxon>Dacrymycetales</taxon>
        <taxon>Dacrymycetaceae</taxon>
        <taxon>Calocera</taxon>
    </lineage>
</organism>
<gene>
    <name evidence="1" type="ORF">CALVIDRAFT_321648</name>
</gene>